<dbReference type="InterPro" id="IPR050595">
    <property type="entry name" value="Bact_response_regulator"/>
</dbReference>
<dbReference type="Proteomes" id="UP000185657">
    <property type="component" value="Unassembled WGS sequence"/>
</dbReference>
<dbReference type="Proteomes" id="UP000185680">
    <property type="component" value="Chromosome"/>
</dbReference>
<dbReference type="PANTHER" id="PTHR44591">
    <property type="entry name" value="STRESS RESPONSE REGULATOR PROTEIN 1"/>
    <property type="match status" value="1"/>
</dbReference>
<gene>
    <name evidence="4" type="ORF">LPB072_16485</name>
    <name evidence="5" type="ORF">LPB72_06230</name>
</gene>
<dbReference type="SMART" id="SM00448">
    <property type="entry name" value="REC"/>
    <property type="match status" value="1"/>
</dbReference>
<reference evidence="5 6" key="1">
    <citation type="submission" date="2016-02" db="EMBL/GenBank/DDBJ databases">
        <title>Draft genome sequence of Hydrogenophaga sp. LPB0072.</title>
        <authorList>
            <person name="Shin S.-K."/>
            <person name="Yi H."/>
        </authorList>
    </citation>
    <scope>NUCLEOTIDE SEQUENCE [LARGE SCALE GENOMIC DNA]</scope>
    <source>
        <strain evidence="5 6">LPB0072</strain>
    </source>
</reference>
<protein>
    <recommendedName>
        <fullName evidence="3">Response regulatory domain-containing protein</fullName>
    </recommendedName>
</protein>
<feature type="domain" description="Response regulatory" evidence="3">
    <location>
        <begin position="6"/>
        <end position="123"/>
    </location>
</feature>
<keyword evidence="6" id="KW-1185">Reference proteome</keyword>
<dbReference type="EMBL" id="CP017476">
    <property type="protein sequence ID" value="AOW14198.1"/>
    <property type="molecule type" value="Genomic_DNA"/>
</dbReference>
<dbReference type="AlphaFoldDB" id="A0A167IIG2"/>
<evidence type="ECO:0000313" key="4">
    <source>
        <dbReference type="EMBL" id="AOW14198.1"/>
    </source>
</evidence>
<dbReference type="Pfam" id="PF00072">
    <property type="entry name" value="Response_reg"/>
    <property type="match status" value="1"/>
</dbReference>
<evidence type="ECO:0000259" key="3">
    <source>
        <dbReference type="PROSITE" id="PS50110"/>
    </source>
</evidence>
<reference evidence="4 7" key="2">
    <citation type="submission" date="2016-10" db="EMBL/GenBank/DDBJ databases">
        <title>Hydorgenophaga sp. LPB0072 isolated from gastropod.</title>
        <authorList>
            <person name="Kim E."/>
            <person name="Yi H."/>
        </authorList>
    </citation>
    <scope>NUCLEOTIDE SEQUENCE [LARGE SCALE GENOMIC DNA]</scope>
    <source>
        <strain evidence="4 7">LPB0072</strain>
    </source>
</reference>
<dbReference type="STRING" id="1763535.LPB072_16485"/>
<sequence length="128" mass="14032">MNTLSRVLYVEDEPDIQAVARVALEIVGGFTVKICSSGEEALREIKAFAPDLILLDVMMPGMDGPGTLAALRASPDFDQIPVAFMTAKVQPSEVEQYKAMGALDVVPKPFDPMKLADQIRCIWNTRHV</sequence>
<proteinExistence type="predicted"/>
<dbReference type="PROSITE" id="PS50110">
    <property type="entry name" value="RESPONSE_REGULATORY"/>
    <property type="match status" value="1"/>
</dbReference>
<evidence type="ECO:0000313" key="5">
    <source>
        <dbReference type="EMBL" id="OAD42872.1"/>
    </source>
</evidence>
<dbReference type="OrthoDB" id="9800897at2"/>
<organism evidence="4 7">
    <name type="scientific">Hydrogenophaga crassostreae</name>
    <dbReference type="NCBI Taxonomy" id="1763535"/>
    <lineage>
        <taxon>Bacteria</taxon>
        <taxon>Pseudomonadati</taxon>
        <taxon>Pseudomonadota</taxon>
        <taxon>Betaproteobacteria</taxon>
        <taxon>Burkholderiales</taxon>
        <taxon>Comamonadaceae</taxon>
        <taxon>Hydrogenophaga</taxon>
    </lineage>
</organism>
<evidence type="ECO:0000256" key="1">
    <source>
        <dbReference type="ARBA" id="ARBA00022553"/>
    </source>
</evidence>
<evidence type="ECO:0000256" key="2">
    <source>
        <dbReference type="PROSITE-ProRule" id="PRU00169"/>
    </source>
</evidence>
<evidence type="ECO:0000313" key="7">
    <source>
        <dbReference type="Proteomes" id="UP000185680"/>
    </source>
</evidence>
<accession>A0A167IIG2</accession>
<dbReference type="InterPro" id="IPR011006">
    <property type="entry name" value="CheY-like_superfamily"/>
</dbReference>
<dbReference type="InterPro" id="IPR001789">
    <property type="entry name" value="Sig_transdc_resp-reg_receiver"/>
</dbReference>
<feature type="modified residue" description="4-aspartylphosphate" evidence="2">
    <location>
        <position position="56"/>
    </location>
</feature>
<dbReference type="EMBL" id="LVWD01000006">
    <property type="protein sequence ID" value="OAD42872.1"/>
    <property type="molecule type" value="Genomic_DNA"/>
</dbReference>
<dbReference type="GO" id="GO:0000160">
    <property type="term" value="P:phosphorelay signal transduction system"/>
    <property type="evidence" value="ECO:0007669"/>
    <property type="project" value="InterPro"/>
</dbReference>
<dbReference type="RefSeq" id="WP_066087479.1">
    <property type="nucleotide sequence ID" value="NZ_CP017476.1"/>
</dbReference>
<dbReference type="PANTHER" id="PTHR44591:SF3">
    <property type="entry name" value="RESPONSE REGULATORY DOMAIN-CONTAINING PROTEIN"/>
    <property type="match status" value="1"/>
</dbReference>
<dbReference type="KEGG" id="hyl:LPB072_16485"/>
<evidence type="ECO:0000313" key="6">
    <source>
        <dbReference type="Proteomes" id="UP000185657"/>
    </source>
</evidence>
<name>A0A167IIG2_9BURK</name>
<dbReference type="Gene3D" id="3.40.50.2300">
    <property type="match status" value="1"/>
</dbReference>
<keyword evidence="1 2" id="KW-0597">Phosphoprotein</keyword>
<dbReference type="CDD" id="cd17552">
    <property type="entry name" value="REC_RR468-like"/>
    <property type="match status" value="1"/>
</dbReference>
<dbReference type="SUPFAM" id="SSF52172">
    <property type="entry name" value="CheY-like"/>
    <property type="match status" value="1"/>
</dbReference>